<evidence type="ECO:0000256" key="1">
    <source>
        <dbReference type="ARBA" id="ARBA00023002"/>
    </source>
</evidence>
<dbReference type="Gene3D" id="3.40.50.720">
    <property type="entry name" value="NAD(P)-binding Rossmann-like Domain"/>
    <property type="match status" value="1"/>
</dbReference>
<dbReference type="Pfam" id="PF22725">
    <property type="entry name" value="GFO_IDH_MocA_C3"/>
    <property type="match status" value="1"/>
</dbReference>
<feature type="domain" description="Gfo/Idh/MocA-like oxidoreductase N-terminal" evidence="3">
    <location>
        <begin position="5"/>
        <end position="117"/>
    </location>
</feature>
<dbReference type="InterPro" id="IPR000683">
    <property type="entry name" value="Gfo/Idh/MocA-like_OxRdtase_N"/>
</dbReference>
<gene>
    <name evidence="5" type="ORF">MRS75_17555</name>
</gene>
<dbReference type="Proteomes" id="UP001161580">
    <property type="component" value="Unassembled WGS sequence"/>
</dbReference>
<feature type="domain" description="GFO/IDH/MocA-like oxidoreductase" evidence="4">
    <location>
        <begin position="129"/>
        <end position="263"/>
    </location>
</feature>
<feature type="region of interest" description="Disordered" evidence="2">
    <location>
        <begin position="343"/>
        <end position="366"/>
    </location>
</feature>
<organism evidence="5 6">
    <name type="scientific">Ferirhizobium litorale</name>
    <dbReference type="NCBI Taxonomy" id="2927786"/>
    <lineage>
        <taxon>Bacteria</taxon>
        <taxon>Pseudomonadati</taxon>
        <taxon>Pseudomonadota</taxon>
        <taxon>Alphaproteobacteria</taxon>
        <taxon>Hyphomicrobiales</taxon>
        <taxon>Rhizobiaceae</taxon>
        <taxon>Ferirhizobium</taxon>
    </lineage>
</organism>
<dbReference type="PANTHER" id="PTHR43818">
    <property type="entry name" value="BCDNA.GH03377"/>
    <property type="match status" value="1"/>
</dbReference>
<keyword evidence="6" id="KW-1185">Reference proteome</keyword>
<dbReference type="RefSeq" id="WP_311786970.1">
    <property type="nucleotide sequence ID" value="NZ_JALDYY010000007.1"/>
</dbReference>
<dbReference type="Pfam" id="PF01408">
    <property type="entry name" value="GFO_IDH_MocA"/>
    <property type="match status" value="1"/>
</dbReference>
<protein>
    <submittedName>
        <fullName evidence="5">Gfo/Idh/MocA family oxidoreductase</fullName>
    </submittedName>
</protein>
<dbReference type="SUPFAM" id="SSF51735">
    <property type="entry name" value="NAD(P)-binding Rossmann-fold domains"/>
    <property type="match status" value="1"/>
</dbReference>
<sequence length="366" mass="39076">MDRVGIGIIGCGNISSAYLKAMASFPILDIRGVADLNHDLAKQRAAEFGIEARSVEELLRDPAIEIIVNLTVPKAHVAVAMQALEAGKNTYSEKPLGINFREASELSEAAKAKGLRIGAAPDTFFGGSHQTARALVDSGVLGTPVGGTATFMCPGHERWHPNPDFYYETGGGPMLDMGPYYITDLVNLLGPVSQVAGFAIAPRKERLITSQPRNGERIPVHVPTHIVGVMAFENGAVVQIGMSFDVAGHKHVPLEVYGTEGTLIVPDPNHFGGQVEFLKKGGAFEPQGTSAPYADGNYRSIGVADMAHAIRSNRPHRANGDLALHVLEVMEAFERAAASGTTININTKTERPAPLSESLRDGRLAR</sequence>
<evidence type="ECO:0000259" key="4">
    <source>
        <dbReference type="Pfam" id="PF22725"/>
    </source>
</evidence>
<evidence type="ECO:0000313" key="6">
    <source>
        <dbReference type="Proteomes" id="UP001161580"/>
    </source>
</evidence>
<dbReference type="InterPro" id="IPR036291">
    <property type="entry name" value="NAD(P)-bd_dom_sf"/>
</dbReference>
<evidence type="ECO:0000256" key="2">
    <source>
        <dbReference type="SAM" id="MobiDB-lite"/>
    </source>
</evidence>
<dbReference type="InterPro" id="IPR055170">
    <property type="entry name" value="GFO_IDH_MocA-like_dom"/>
</dbReference>
<name>A0AAE3QF50_9HYPH</name>
<dbReference type="AlphaFoldDB" id="A0AAE3QF50"/>
<dbReference type="GO" id="GO:0000166">
    <property type="term" value="F:nucleotide binding"/>
    <property type="evidence" value="ECO:0007669"/>
    <property type="project" value="InterPro"/>
</dbReference>
<keyword evidence="1" id="KW-0560">Oxidoreductase</keyword>
<evidence type="ECO:0000259" key="3">
    <source>
        <dbReference type="Pfam" id="PF01408"/>
    </source>
</evidence>
<dbReference type="GO" id="GO:0016491">
    <property type="term" value="F:oxidoreductase activity"/>
    <property type="evidence" value="ECO:0007669"/>
    <property type="project" value="UniProtKB-KW"/>
</dbReference>
<reference evidence="5" key="1">
    <citation type="submission" date="2022-03" db="EMBL/GenBank/DDBJ databases">
        <title>Fererhizobium litorale gen. nov., sp. nov., isolated from sandy sediments of the Sea of Japan seashore.</title>
        <authorList>
            <person name="Romanenko L."/>
            <person name="Kurilenko V."/>
            <person name="Otstavnykh N."/>
            <person name="Svetashev V."/>
            <person name="Tekutyeva L."/>
            <person name="Isaeva M."/>
            <person name="Mikhailov V."/>
        </authorList>
    </citation>
    <scope>NUCLEOTIDE SEQUENCE</scope>
    <source>
        <strain evidence="5">KMM 9576</strain>
    </source>
</reference>
<dbReference type="InterPro" id="IPR050463">
    <property type="entry name" value="Gfo/Idh/MocA_oxidrdct_glycsds"/>
</dbReference>
<comment type="caution">
    <text evidence="5">The sequence shown here is derived from an EMBL/GenBank/DDBJ whole genome shotgun (WGS) entry which is preliminary data.</text>
</comment>
<proteinExistence type="predicted"/>
<evidence type="ECO:0000313" key="5">
    <source>
        <dbReference type="EMBL" id="MDI7923881.1"/>
    </source>
</evidence>
<dbReference type="PANTHER" id="PTHR43818:SF11">
    <property type="entry name" value="BCDNA.GH03377"/>
    <property type="match status" value="1"/>
</dbReference>
<dbReference type="EMBL" id="JALDYZ010000010">
    <property type="protein sequence ID" value="MDI7923881.1"/>
    <property type="molecule type" value="Genomic_DNA"/>
</dbReference>
<accession>A0AAE3QF50</accession>
<dbReference type="SUPFAM" id="SSF55347">
    <property type="entry name" value="Glyceraldehyde-3-phosphate dehydrogenase-like, C-terminal domain"/>
    <property type="match status" value="1"/>
</dbReference>
<dbReference type="Gene3D" id="3.30.360.10">
    <property type="entry name" value="Dihydrodipicolinate Reductase, domain 2"/>
    <property type="match status" value="1"/>
</dbReference>